<gene>
    <name evidence="2" type="primary">nitr6b</name>
</gene>
<keyword evidence="1" id="KW-1185">Reference proteome</keyword>
<name>A0AC58G3J9_DANRE</name>
<evidence type="ECO:0000313" key="2">
    <source>
        <dbReference type="RefSeq" id="XP_073764313.1"/>
    </source>
</evidence>
<proteinExistence type="predicted"/>
<sequence>MLWISELRDIRSISTNHSLIPVCLGLKVTYHIRGKSSKEDFHTSIASDMIFWVILMCLASGVQSNHSAEIVSLQTFKLGDDVIIKCFSTRKGVGNTLVWFKQSTGQIPRAITISYNHKSEVIFDDEFKDGRFSILPSEDSFHLNITAATKQDTGIYYCGKVFLNLIEFISGAHLMLQGTQDVNMACENIPNGTIVKDSKFQKECLIFSNVVFVLVTITLLADRCIHRRKRHRGPENVASPSREIRDSDVNYTAVSFASVSPARRSKDRQMAEYSEVNSRDYMI</sequence>
<protein>
    <submittedName>
        <fullName evidence="2">Novel immune-type receptor 6b isoform X1</fullName>
    </submittedName>
</protein>
<dbReference type="Proteomes" id="UP000000437">
    <property type="component" value="Chromosome 7"/>
</dbReference>
<evidence type="ECO:0000313" key="1">
    <source>
        <dbReference type="Proteomes" id="UP000000437"/>
    </source>
</evidence>
<keyword evidence="2" id="KW-0675">Receptor</keyword>
<accession>A0AC58G3J9</accession>
<reference evidence="2" key="1">
    <citation type="submission" date="2025-08" db="UniProtKB">
        <authorList>
            <consortium name="RefSeq"/>
        </authorList>
    </citation>
    <scope>IDENTIFICATION</scope>
    <source>
        <strain evidence="2">Tuebingen</strain>
        <tissue evidence="2">Fibroblasts and whole tissue</tissue>
    </source>
</reference>
<organism evidence="1 2">
    <name type="scientific">Danio rerio</name>
    <name type="common">Zebrafish</name>
    <name type="synonym">Brachydanio rerio</name>
    <dbReference type="NCBI Taxonomy" id="7955"/>
    <lineage>
        <taxon>Eukaryota</taxon>
        <taxon>Metazoa</taxon>
        <taxon>Chordata</taxon>
        <taxon>Craniata</taxon>
        <taxon>Vertebrata</taxon>
        <taxon>Euteleostomi</taxon>
        <taxon>Actinopterygii</taxon>
        <taxon>Neopterygii</taxon>
        <taxon>Teleostei</taxon>
        <taxon>Ostariophysi</taxon>
        <taxon>Cypriniformes</taxon>
        <taxon>Danionidae</taxon>
        <taxon>Danioninae</taxon>
        <taxon>Danio</taxon>
    </lineage>
</organism>
<dbReference type="RefSeq" id="XP_073764313.1">
    <property type="nucleotide sequence ID" value="XM_073908212.1"/>
</dbReference>